<evidence type="ECO:0000313" key="1">
    <source>
        <dbReference type="EMBL" id="MBO6971804.1"/>
    </source>
</evidence>
<dbReference type="AlphaFoldDB" id="A0A9D9BT26"/>
<evidence type="ECO:0000313" key="2">
    <source>
        <dbReference type="Proteomes" id="UP000668060"/>
    </source>
</evidence>
<comment type="caution">
    <text evidence="1">The sequence shown here is derived from an EMBL/GenBank/DDBJ whole genome shotgun (WGS) entry which is preliminary data.</text>
</comment>
<dbReference type="Proteomes" id="UP000668060">
    <property type="component" value="Unassembled WGS sequence"/>
</dbReference>
<reference evidence="1" key="1">
    <citation type="journal article" date="2021" name="Front. Mar. Sci.">
        <title>Genomes of Diverse Isolates of Prochlorococcus High-Light-Adapted Clade II in the Western Pacific Ocean.</title>
        <authorList>
            <person name="Yan W."/>
            <person name="Feng X."/>
            <person name="Zhang W."/>
            <person name="Nawaz M.Z."/>
            <person name="Luo T."/>
            <person name="Zhang R."/>
            <person name="Jiao N."/>
        </authorList>
    </citation>
    <scope>NUCLEOTIDE SEQUENCE</scope>
    <source>
        <strain evidence="1">CUG1433</strain>
    </source>
</reference>
<gene>
    <name evidence="1" type="ORF">JJ842_07755</name>
</gene>
<organism evidence="1 2">
    <name type="scientific">Prochlorococcus marinus CUG1433</name>
    <dbReference type="NCBI Taxonomy" id="2774506"/>
    <lineage>
        <taxon>Bacteria</taxon>
        <taxon>Bacillati</taxon>
        <taxon>Cyanobacteriota</taxon>
        <taxon>Cyanophyceae</taxon>
        <taxon>Synechococcales</taxon>
        <taxon>Prochlorococcaceae</taxon>
        <taxon>Prochlorococcus</taxon>
    </lineage>
</organism>
<name>A0A9D9BT26_PROMR</name>
<dbReference type="EMBL" id="JAEPLN010000001">
    <property type="protein sequence ID" value="MBO6971804.1"/>
    <property type="molecule type" value="Genomic_DNA"/>
</dbReference>
<accession>A0A9D9BT26</accession>
<proteinExistence type="predicted"/>
<sequence length="53" mass="6566">MFPVLIQKDKEMKKRKNMIYENCKSFQLENIEAFGIDEEWEFNLERDFFSLQN</sequence>
<protein>
    <submittedName>
        <fullName evidence="1">Uncharacterized protein</fullName>
    </submittedName>
</protein>